<evidence type="ECO:0000256" key="1">
    <source>
        <dbReference type="SAM" id="SignalP"/>
    </source>
</evidence>
<proteinExistence type="predicted"/>
<dbReference type="OrthoDB" id="853996at2"/>
<keyword evidence="3" id="KW-1185">Reference proteome</keyword>
<sequence>MKAGKSPRLWLLCALLFLLLPSCEEVFEEDVNYSYRIQNNTASTVQVTVQVKQNPSTIIKGDGKFYYTIAPGSTETIYNTSGFANESVFDEEKGDTELYWFTVEASKNGNAYKINFNDTRRWVYQKKNTSNATYTLSITEDDY</sequence>
<dbReference type="Proteomes" id="UP000256708">
    <property type="component" value="Unassembled WGS sequence"/>
</dbReference>
<protein>
    <submittedName>
        <fullName evidence="2">Uncharacterized protein</fullName>
    </submittedName>
</protein>
<feature type="chain" id="PRO_5017710327" evidence="1">
    <location>
        <begin position="29"/>
        <end position="143"/>
    </location>
</feature>
<dbReference type="EMBL" id="QRGR01000001">
    <property type="protein sequence ID" value="RDV17094.1"/>
    <property type="molecule type" value="Genomic_DNA"/>
</dbReference>
<accession>A0A3D8LIN4</accession>
<feature type="signal peptide" evidence="1">
    <location>
        <begin position="1"/>
        <end position="28"/>
    </location>
</feature>
<gene>
    <name evidence="2" type="ORF">DXT99_00835</name>
</gene>
<dbReference type="AlphaFoldDB" id="A0A3D8LIN4"/>
<dbReference type="RefSeq" id="WP_115563614.1">
    <property type="nucleotide sequence ID" value="NZ_QRGR01000001.1"/>
</dbReference>
<keyword evidence="1" id="KW-0732">Signal</keyword>
<organism evidence="2 3">
    <name type="scientific">Pontibacter diazotrophicus</name>
    <dbReference type="NCBI Taxonomy" id="1400979"/>
    <lineage>
        <taxon>Bacteria</taxon>
        <taxon>Pseudomonadati</taxon>
        <taxon>Bacteroidota</taxon>
        <taxon>Cytophagia</taxon>
        <taxon>Cytophagales</taxon>
        <taxon>Hymenobacteraceae</taxon>
        <taxon>Pontibacter</taxon>
    </lineage>
</organism>
<evidence type="ECO:0000313" key="3">
    <source>
        <dbReference type="Proteomes" id="UP000256708"/>
    </source>
</evidence>
<evidence type="ECO:0000313" key="2">
    <source>
        <dbReference type="EMBL" id="RDV17094.1"/>
    </source>
</evidence>
<comment type="caution">
    <text evidence="2">The sequence shown here is derived from an EMBL/GenBank/DDBJ whole genome shotgun (WGS) entry which is preliminary data.</text>
</comment>
<name>A0A3D8LIN4_9BACT</name>
<reference evidence="3" key="1">
    <citation type="submission" date="2018-08" db="EMBL/GenBank/DDBJ databases">
        <authorList>
            <person name="Liu Z.-W."/>
            <person name="Du Z.-J."/>
        </authorList>
    </citation>
    <scope>NUCLEOTIDE SEQUENCE [LARGE SCALE GENOMIC DNA]</scope>
    <source>
        <strain evidence="3">H4X</strain>
    </source>
</reference>